<dbReference type="Gene3D" id="3.30.1360.40">
    <property type="match status" value="1"/>
</dbReference>
<name>A0A6G8QC63_9ACTN</name>
<evidence type="ECO:0000256" key="1">
    <source>
        <dbReference type="ARBA" id="ARBA00022741"/>
    </source>
</evidence>
<reference evidence="5 6" key="1">
    <citation type="submission" date="2019-10" db="EMBL/GenBank/DDBJ databases">
        <title>Rubrobacter sp nov SCSIO 52090 isolated from a deep-sea sediment in the South China Sea.</title>
        <authorList>
            <person name="Chen R.W."/>
        </authorList>
    </citation>
    <scope>NUCLEOTIDE SEQUENCE [LARGE SCALE GENOMIC DNA]</scope>
    <source>
        <strain evidence="5 6">SCSIO 52909</strain>
    </source>
</reference>
<gene>
    <name evidence="5" type="ORF">GBA63_16285</name>
</gene>
<feature type="domain" description="Carboxyltransferase" evidence="4">
    <location>
        <begin position="12"/>
        <end position="231"/>
    </location>
</feature>
<keyword evidence="2" id="KW-0378">Hydrolase</keyword>
<evidence type="ECO:0000313" key="5">
    <source>
        <dbReference type="EMBL" id="QIN84028.1"/>
    </source>
</evidence>
<keyword evidence="5" id="KW-0808">Transferase</keyword>
<dbReference type="InterPro" id="IPR003833">
    <property type="entry name" value="CT_C_D"/>
</dbReference>
<dbReference type="EMBL" id="CP045119">
    <property type="protein sequence ID" value="QIN84028.1"/>
    <property type="molecule type" value="Genomic_DNA"/>
</dbReference>
<dbReference type="GO" id="GO:0005524">
    <property type="term" value="F:ATP binding"/>
    <property type="evidence" value="ECO:0007669"/>
    <property type="project" value="UniProtKB-KW"/>
</dbReference>
<dbReference type="SUPFAM" id="SSF50891">
    <property type="entry name" value="Cyclophilin-like"/>
    <property type="match status" value="1"/>
</dbReference>
<dbReference type="Proteomes" id="UP000501452">
    <property type="component" value="Chromosome"/>
</dbReference>
<dbReference type="PANTHER" id="PTHR34698">
    <property type="entry name" value="5-OXOPROLINASE SUBUNIT B"/>
    <property type="match status" value="1"/>
</dbReference>
<dbReference type="GO" id="GO:0016740">
    <property type="term" value="F:transferase activity"/>
    <property type="evidence" value="ECO:0007669"/>
    <property type="project" value="UniProtKB-KW"/>
</dbReference>
<sequence length="301" mass="34367">MSANVETGLPQARYSYGGDEFVFVELAEAMSLKVNFRAMAITNRLQEERMEGIMDICPSNASYMVRVDPDVLHPDKLISRLREIDDEVGDVKGFELPTRVVDVPVMMEDPWTHEALMRFRDRHQDPDATDLEYSARINGYDNKDDFIAALLGSPWLVTMIGFVPGLPWCYQLVPPEEQVEVPKYVRPRTFTPERAFGFGGGFAVVYSVQGAGGYQLYGLAPAPVLDVKQRLKDFQDSIVFPRPGDIWNYRGVDREEFDEIRSRVEDGSFEYRKKDFTFHADRALEDPHAYNEEILGVLYGD</sequence>
<organism evidence="5 6">
    <name type="scientific">Rubrobacter tropicus</name>
    <dbReference type="NCBI Taxonomy" id="2653851"/>
    <lineage>
        <taxon>Bacteria</taxon>
        <taxon>Bacillati</taxon>
        <taxon>Actinomycetota</taxon>
        <taxon>Rubrobacteria</taxon>
        <taxon>Rubrobacterales</taxon>
        <taxon>Rubrobacteraceae</taxon>
        <taxon>Rubrobacter</taxon>
    </lineage>
</organism>
<dbReference type="InterPro" id="IPR010016">
    <property type="entry name" value="PxpB"/>
</dbReference>
<dbReference type="PANTHER" id="PTHR34698:SF2">
    <property type="entry name" value="5-OXOPROLINASE SUBUNIT B"/>
    <property type="match status" value="1"/>
</dbReference>
<keyword evidence="1" id="KW-0547">Nucleotide-binding</keyword>
<accession>A0A6G8QC63</accession>
<keyword evidence="3" id="KW-0067">ATP-binding</keyword>
<evidence type="ECO:0000256" key="3">
    <source>
        <dbReference type="ARBA" id="ARBA00022840"/>
    </source>
</evidence>
<proteinExistence type="predicted"/>
<dbReference type="InterPro" id="IPR029000">
    <property type="entry name" value="Cyclophilin-like_dom_sf"/>
</dbReference>
<dbReference type="Pfam" id="PF02682">
    <property type="entry name" value="CT_C_D"/>
    <property type="match status" value="1"/>
</dbReference>
<evidence type="ECO:0000259" key="4">
    <source>
        <dbReference type="SMART" id="SM00796"/>
    </source>
</evidence>
<dbReference type="AlphaFoldDB" id="A0A6G8QC63"/>
<dbReference type="Gene3D" id="2.40.100.10">
    <property type="entry name" value="Cyclophilin-like"/>
    <property type="match status" value="1"/>
</dbReference>
<evidence type="ECO:0000313" key="6">
    <source>
        <dbReference type="Proteomes" id="UP000501452"/>
    </source>
</evidence>
<dbReference type="GO" id="GO:0016787">
    <property type="term" value="F:hydrolase activity"/>
    <property type="evidence" value="ECO:0007669"/>
    <property type="project" value="UniProtKB-KW"/>
</dbReference>
<dbReference type="SMART" id="SM00796">
    <property type="entry name" value="AHS1"/>
    <property type="match status" value="1"/>
</dbReference>
<evidence type="ECO:0000256" key="2">
    <source>
        <dbReference type="ARBA" id="ARBA00022801"/>
    </source>
</evidence>
<protein>
    <submittedName>
        <fullName evidence="5">Carboxyltransferase domain-containing protein</fullName>
    </submittedName>
</protein>
<dbReference type="RefSeq" id="WP_166177846.1">
    <property type="nucleotide sequence ID" value="NZ_CP045119.1"/>
</dbReference>
<dbReference type="KEGG" id="rub:GBA63_16285"/>
<keyword evidence="6" id="KW-1185">Reference proteome</keyword>
<dbReference type="SUPFAM" id="SSF160467">
    <property type="entry name" value="PH0987 N-terminal domain-like"/>
    <property type="match status" value="1"/>
</dbReference>